<sequence length="272" mass="31262">MKPRLLLTVDLEWFYNGDDKGDVRSFSRMSLDERVAYDGGHMRNSVKRILRVLESYGQKITFFTVAEINEAYPELLELIACSGHEIGLHTYRHESPTTLQEMEADLALCEPFRKQFGVISFRAPGIKMQEQFYGALSKNGYRYDSSIYGTTPISRSGVTVYPVSLLPYLRDPADRVPRSLGNALLRDGVPFGSGLFLGMPRHIIDALIGLFARKYHTPPCLFLHSWQVVQPTYPLLSKLRNPWMLAYSIEMQDVFERLANDYKFLLFREAFQ</sequence>
<dbReference type="EMBL" id="CABO01000046">
    <property type="protein sequence ID" value="CBI02954.1"/>
    <property type="molecule type" value="Genomic_DNA"/>
</dbReference>
<evidence type="ECO:0000259" key="1">
    <source>
        <dbReference type="Pfam" id="PF01522"/>
    </source>
</evidence>
<dbReference type="InterPro" id="IPR002509">
    <property type="entry name" value="NODB_dom"/>
</dbReference>
<dbReference type="InterPro" id="IPR011330">
    <property type="entry name" value="Glyco_hydro/deAcase_b/a-brl"/>
</dbReference>
<accession>E6Q6X9</accession>
<feature type="domain" description="NodB homology" evidence="1">
    <location>
        <begin position="37"/>
        <end position="142"/>
    </location>
</feature>
<comment type="caution">
    <text evidence="2">The sequence shown here is derived from an EMBL/GenBank/DDBJ whole genome shotgun (WGS) entry which is preliminary data.</text>
</comment>
<dbReference type="AlphaFoldDB" id="E6Q6X9"/>
<reference evidence="2" key="1">
    <citation type="submission" date="2009-10" db="EMBL/GenBank/DDBJ databases">
        <title>Diversity of trophic interactions inside an arsenic-rich microbial ecosystem.</title>
        <authorList>
            <person name="Bertin P.N."/>
            <person name="Heinrich-Salmeron A."/>
            <person name="Pelletier E."/>
            <person name="Goulhen-Chollet F."/>
            <person name="Arsene-Ploetze F."/>
            <person name="Gallien S."/>
            <person name="Calteau A."/>
            <person name="Vallenet D."/>
            <person name="Casiot C."/>
            <person name="Chane-Woon-Ming B."/>
            <person name="Giloteaux L."/>
            <person name="Barakat M."/>
            <person name="Bonnefoy V."/>
            <person name="Bruneel O."/>
            <person name="Chandler M."/>
            <person name="Cleiss J."/>
            <person name="Duran R."/>
            <person name="Elbaz-Poulichet F."/>
            <person name="Fonknechten N."/>
            <person name="Lauga B."/>
            <person name="Mornico D."/>
            <person name="Ortet P."/>
            <person name="Schaeffer C."/>
            <person name="Siguier P."/>
            <person name="Alexander Thil Smith A."/>
            <person name="Van Dorsselaer A."/>
            <person name="Weissenbach J."/>
            <person name="Medigue C."/>
            <person name="Le Paslier D."/>
        </authorList>
    </citation>
    <scope>NUCLEOTIDE SEQUENCE</scope>
</reference>
<dbReference type="GO" id="GO:0016810">
    <property type="term" value="F:hydrolase activity, acting on carbon-nitrogen (but not peptide) bonds"/>
    <property type="evidence" value="ECO:0007669"/>
    <property type="project" value="InterPro"/>
</dbReference>
<protein>
    <submittedName>
        <fullName evidence="2">Putative Polysaccharide deacetylase</fullName>
    </submittedName>
</protein>
<evidence type="ECO:0000313" key="2">
    <source>
        <dbReference type="EMBL" id="CBI02954.1"/>
    </source>
</evidence>
<dbReference type="GO" id="GO:0005975">
    <property type="term" value="P:carbohydrate metabolic process"/>
    <property type="evidence" value="ECO:0007669"/>
    <property type="project" value="InterPro"/>
</dbReference>
<dbReference type="Pfam" id="PF01522">
    <property type="entry name" value="Polysacc_deac_1"/>
    <property type="match status" value="1"/>
</dbReference>
<dbReference type="SUPFAM" id="SSF88713">
    <property type="entry name" value="Glycoside hydrolase/deacetylase"/>
    <property type="match status" value="1"/>
</dbReference>
<gene>
    <name evidence="2" type="ORF">CARN4_1296</name>
</gene>
<dbReference type="PANTHER" id="PTHR47561:SF1">
    <property type="entry name" value="POLYSACCHARIDE DEACETYLASE FAMILY PROTEIN (AFU_ORTHOLOGUE AFUA_6G05030)"/>
    <property type="match status" value="1"/>
</dbReference>
<dbReference type="PANTHER" id="PTHR47561">
    <property type="entry name" value="POLYSACCHARIDE DEACETYLASE FAMILY PROTEIN (AFU_ORTHOLOGUE AFUA_6G05030)"/>
    <property type="match status" value="1"/>
</dbReference>
<name>E6Q6X9_9ZZZZ</name>
<dbReference type="Gene3D" id="3.20.20.370">
    <property type="entry name" value="Glycoside hydrolase/deacetylase"/>
    <property type="match status" value="1"/>
</dbReference>
<organism evidence="2">
    <name type="scientific">mine drainage metagenome</name>
    <dbReference type="NCBI Taxonomy" id="410659"/>
    <lineage>
        <taxon>unclassified sequences</taxon>
        <taxon>metagenomes</taxon>
        <taxon>ecological metagenomes</taxon>
    </lineage>
</organism>
<proteinExistence type="predicted"/>